<name>A0ABR9EGS6_9GAMM</name>
<dbReference type="Proteomes" id="UP000615755">
    <property type="component" value="Unassembled WGS sequence"/>
</dbReference>
<keyword evidence="2" id="KW-1185">Reference proteome</keyword>
<evidence type="ECO:0000313" key="1">
    <source>
        <dbReference type="EMBL" id="MBE0370171.1"/>
    </source>
</evidence>
<proteinExistence type="predicted"/>
<sequence>MDLFQQGWKVGSGKNSKLEYIKQGSAYQNGSVKMFNQS</sequence>
<protein>
    <submittedName>
        <fullName evidence="1">Uncharacterized protein</fullName>
    </submittedName>
</protein>
<reference evidence="1 2" key="1">
    <citation type="submission" date="2015-03" db="EMBL/GenBank/DDBJ databases">
        <title>Genome sequence of Pseudoalteromonas aurantia.</title>
        <authorList>
            <person name="Xie B.-B."/>
            <person name="Rong J.-C."/>
            <person name="Qin Q.-L."/>
            <person name="Zhang Y.-Z."/>
        </authorList>
    </citation>
    <scope>NUCLEOTIDE SEQUENCE [LARGE SCALE GENOMIC DNA]</scope>
    <source>
        <strain evidence="1 2">208</strain>
    </source>
</reference>
<comment type="caution">
    <text evidence="1">The sequence shown here is derived from an EMBL/GenBank/DDBJ whole genome shotgun (WGS) entry which is preliminary data.</text>
</comment>
<accession>A0ABR9EGS6</accession>
<evidence type="ECO:0000313" key="2">
    <source>
        <dbReference type="Proteomes" id="UP000615755"/>
    </source>
</evidence>
<gene>
    <name evidence="1" type="ORF">PAUR_b0143</name>
</gene>
<dbReference type="EMBL" id="AQGV01000015">
    <property type="protein sequence ID" value="MBE0370171.1"/>
    <property type="molecule type" value="Genomic_DNA"/>
</dbReference>
<organism evidence="1 2">
    <name type="scientific">Pseudoalteromonas aurantia 208</name>
    <dbReference type="NCBI Taxonomy" id="1314867"/>
    <lineage>
        <taxon>Bacteria</taxon>
        <taxon>Pseudomonadati</taxon>
        <taxon>Pseudomonadota</taxon>
        <taxon>Gammaproteobacteria</taxon>
        <taxon>Alteromonadales</taxon>
        <taxon>Pseudoalteromonadaceae</taxon>
        <taxon>Pseudoalteromonas</taxon>
    </lineage>
</organism>